<dbReference type="EMBL" id="MU006815">
    <property type="protein sequence ID" value="KAF2634700.1"/>
    <property type="molecule type" value="Genomic_DNA"/>
</dbReference>
<dbReference type="PROSITE" id="PS00138">
    <property type="entry name" value="SUBTILASE_SER"/>
    <property type="match status" value="1"/>
</dbReference>
<dbReference type="InterPro" id="IPR050131">
    <property type="entry name" value="Peptidase_S8_subtilisin-like"/>
</dbReference>
<evidence type="ECO:0000313" key="15">
    <source>
        <dbReference type="EMBL" id="KAF2634700.1"/>
    </source>
</evidence>
<feature type="active site" description="Charge relay system" evidence="8 9">
    <location>
        <position position="164"/>
    </location>
</feature>
<dbReference type="GO" id="GO:0016020">
    <property type="term" value="C:membrane"/>
    <property type="evidence" value="ECO:0007669"/>
    <property type="project" value="InterPro"/>
</dbReference>
<keyword evidence="7 9" id="KW-0720">Serine protease</keyword>
<evidence type="ECO:0000256" key="5">
    <source>
        <dbReference type="ARBA" id="ARBA00022729"/>
    </source>
</evidence>
<dbReference type="Pfam" id="PF00082">
    <property type="entry name" value="Peptidase_S8"/>
    <property type="match status" value="1"/>
</dbReference>
<feature type="active site" description="Charge relay system" evidence="8 9">
    <location>
        <position position="541"/>
    </location>
</feature>
<dbReference type="InterPro" id="IPR003137">
    <property type="entry name" value="PA_domain"/>
</dbReference>
<dbReference type="PANTHER" id="PTHR43806:SF66">
    <property type="entry name" value="SERIN ENDOPEPTIDASE"/>
    <property type="match status" value="1"/>
</dbReference>
<dbReference type="OrthoDB" id="10256524at2759"/>
<evidence type="ECO:0000313" key="16">
    <source>
        <dbReference type="Proteomes" id="UP000799753"/>
    </source>
</evidence>
<sequence length="881" mass="91394">MVHWSSILSLAGTALVSTATALKATAPEVVPGAFIAEFEEGHNTESFYNTLGVNSVAVNRRLQLDYKLFKGASFQLKNVSNVDAAAEQIAGMAQVKKLWPVRTIPLPKDTIHYVGTDKTQAKAVTSKRQSGNTTDTFSTHVMTQVDQLRAEGITGTGIKIGVIDTGIDYTHPALGGGFGPGFLVSYGSDLVGDDYTGFNTPVPDPDPVDHCQGHGSHVAGIIAAQAEGNLFGFTGAAPGVTLGAYRVFGCPEDGSAANDVLIAAYNLAYEDGSDIITASIGGASGWSEDPWAVVVQRIVEAGVPCTVSAGNAGADGLFYASTAANGKKVTAIASVDNTQAPALLTKASFTISNSTTDEFGWTAGSPATWGNVSLPLWTPSLNTADPAAGCEAYPADTPDLSNYIVLIRRGTCTFVIKASNAAAHGAKYILFYNNQPGVISVAADVEGIQGAGMVTAEQGVEWVNLLAQNITVTANIIDPKAAPLVLSSEANNVTGGFLSTYTSWGPTYEVDLKPQFSTPGGMILSTWPVALGSYAVISGTSMSCPLAAGIVALVAQVRGTFDPATIENALSATANPNLFNDGATTYPYLAPVPQQGAGLIQAYDAAHASTLLSVSSLSFNDTDHFLSSANFTISNTGSEEVTYSLSNIDAATGYTLDPDSIYPSLFPNEITTTGATISFIVDKVTIPAGGKAVVSVVPTAPAGLTASRLPVYSGYIALNATNGESLSLPYIGVVGSLHSATVLDKDVTYLTQSSDATFNPVPANTSFVISKTNGTTGNAPVIGITLALGSALVRVDVIPQGPSNATEILGVKSLGNIFGFPVEYQPRSGALSEWDGLLENGSYAPAGSYTLLVRALRIFGDRTKAEEYDSKETVQFTISYS</sequence>
<dbReference type="InterPro" id="IPR015500">
    <property type="entry name" value="Peptidase_S8_subtilisin-rel"/>
</dbReference>
<dbReference type="GO" id="GO:0006508">
    <property type="term" value="P:proteolysis"/>
    <property type="evidence" value="ECO:0007669"/>
    <property type="project" value="UniProtKB-KW"/>
</dbReference>
<dbReference type="Gene3D" id="3.50.30.30">
    <property type="match status" value="1"/>
</dbReference>
<dbReference type="Gene3D" id="3.40.50.200">
    <property type="entry name" value="Peptidase S8/S53 domain"/>
    <property type="match status" value="1"/>
</dbReference>
<keyword evidence="16" id="KW-1185">Reference proteome</keyword>
<evidence type="ECO:0000256" key="3">
    <source>
        <dbReference type="ARBA" id="ARBA00022525"/>
    </source>
</evidence>
<evidence type="ECO:0000256" key="11">
    <source>
        <dbReference type="SAM" id="SignalP"/>
    </source>
</evidence>
<evidence type="ECO:0000256" key="10">
    <source>
        <dbReference type="RuleBase" id="RU003355"/>
    </source>
</evidence>
<evidence type="ECO:0000256" key="6">
    <source>
        <dbReference type="ARBA" id="ARBA00022801"/>
    </source>
</evidence>
<evidence type="ECO:0000259" key="13">
    <source>
        <dbReference type="Pfam" id="PF02225"/>
    </source>
</evidence>
<accession>A0A6A6RHJ4</accession>
<dbReference type="InterPro" id="IPR023827">
    <property type="entry name" value="Peptidase_S8_Asp-AS"/>
</dbReference>
<keyword evidence="5 11" id="KW-0732">Signal</keyword>
<dbReference type="AlphaFoldDB" id="A0A6A6RHJ4"/>
<dbReference type="PANTHER" id="PTHR43806">
    <property type="entry name" value="PEPTIDASE S8"/>
    <property type="match status" value="1"/>
</dbReference>
<feature type="domain" description="C5a peptidase/Subtilisin-like protease SBT2-like Fn3-like" evidence="14">
    <location>
        <begin position="618"/>
        <end position="730"/>
    </location>
</feature>
<dbReference type="InterPro" id="IPR023828">
    <property type="entry name" value="Peptidase_S8_Ser-AS"/>
</dbReference>
<organism evidence="15 16">
    <name type="scientific">Massarina eburnea CBS 473.64</name>
    <dbReference type="NCBI Taxonomy" id="1395130"/>
    <lineage>
        <taxon>Eukaryota</taxon>
        <taxon>Fungi</taxon>
        <taxon>Dikarya</taxon>
        <taxon>Ascomycota</taxon>
        <taxon>Pezizomycotina</taxon>
        <taxon>Dothideomycetes</taxon>
        <taxon>Pleosporomycetidae</taxon>
        <taxon>Pleosporales</taxon>
        <taxon>Massarineae</taxon>
        <taxon>Massarinaceae</taxon>
        <taxon>Massarina</taxon>
    </lineage>
</organism>
<dbReference type="PROSITE" id="PS51892">
    <property type="entry name" value="SUBTILASE"/>
    <property type="match status" value="1"/>
</dbReference>
<dbReference type="InterPro" id="IPR022398">
    <property type="entry name" value="Peptidase_S8_His-AS"/>
</dbReference>
<dbReference type="InterPro" id="IPR000209">
    <property type="entry name" value="Peptidase_S8/S53_dom"/>
</dbReference>
<keyword evidence="2" id="KW-0134">Cell wall</keyword>
<dbReference type="PROSITE" id="PS00137">
    <property type="entry name" value="SUBTILASE_HIS"/>
    <property type="match status" value="1"/>
</dbReference>
<dbReference type="Proteomes" id="UP000799753">
    <property type="component" value="Unassembled WGS sequence"/>
</dbReference>
<dbReference type="InterPro" id="IPR034187">
    <property type="entry name" value="Peptidases_S8_5"/>
</dbReference>
<keyword evidence="3" id="KW-0964">Secreted</keyword>
<comment type="similarity">
    <text evidence="1 9 10">Belongs to the peptidase S8 family.</text>
</comment>
<dbReference type="GO" id="GO:0004252">
    <property type="term" value="F:serine-type endopeptidase activity"/>
    <property type="evidence" value="ECO:0007669"/>
    <property type="project" value="UniProtKB-UniRule"/>
</dbReference>
<dbReference type="PROSITE" id="PS00136">
    <property type="entry name" value="SUBTILASE_ASP"/>
    <property type="match status" value="1"/>
</dbReference>
<keyword evidence="4 9" id="KW-0645">Protease</keyword>
<feature type="signal peptide" evidence="11">
    <location>
        <begin position="1"/>
        <end position="21"/>
    </location>
</feature>
<evidence type="ECO:0000256" key="9">
    <source>
        <dbReference type="PROSITE-ProRule" id="PRU01240"/>
    </source>
</evidence>
<evidence type="ECO:0000256" key="1">
    <source>
        <dbReference type="ARBA" id="ARBA00011073"/>
    </source>
</evidence>
<protein>
    <submittedName>
        <fullName evidence="15">Subtilisin-like protein</fullName>
    </submittedName>
</protein>
<dbReference type="PRINTS" id="PR00723">
    <property type="entry name" value="SUBTILISIN"/>
</dbReference>
<proteinExistence type="inferred from homology"/>
<evidence type="ECO:0000256" key="7">
    <source>
        <dbReference type="ARBA" id="ARBA00022825"/>
    </source>
</evidence>
<dbReference type="Pfam" id="PF06280">
    <property type="entry name" value="fn3_5"/>
    <property type="match status" value="1"/>
</dbReference>
<evidence type="ECO:0000259" key="14">
    <source>
        <dbReference type="Pfam" id="PF06280"/>
    </source>
</evidence>
<evidence type="ECO:0000256" key="2">
    <source>
        <dbReference type="ARBA" id="ARBA00022512"/>
    </source>
</evidence>
<dbReference type="InterPro" id="IPR046450">
    <property type="entry name" value="PA_dom_sf"/>
</dbReference>
<gene>
    <name evidence="15" type="ORF">P280DRAFT_474409</name>
</gene>
<evidence type="ECO:0000259" key="12">
    <source>
        <dbReference type="Pfam" id="PF00082"/>
    </source>
</evidence>
<feature type="chain" id="PRO_5025531167" evidence="11">
    <location>
        <begin position="22"/>
        <end position="881"/>
    </location>
</feature>
<dbReference type="CDD" id="cd07489">
    <property type="entry name" value="Peptidases_S8_5"/>
    <property type="match status" value="1"/>
</dbReference>
<dbReference type="SUPFAM" id="SSF52025">
    <property type="entry name" value="PA domain"/>
    <property type="match status" value="1"/>
</dbReference>
<keyword evidence="6 9" id="KW-0378">Hydrolase</keyword>
<reference evidence="15" key="1">
    <citation type="journal article" date="2020" name="Stud. Mycol.">
        <title>101 Dothideomycetes genomes: a test case for predicting lifestyles and emergence of pathogens.</title>
        <authorList>
            <person name="Haridas S."/>
            <person name="Albert R."/>
            <person name="Binder M."/>
            <person name="Bloem J."/>
            <person name="Labutti K."/>
            <person name="Salamov A."/>
            <person name="Andreopoulos B."/>
            <person name="Baker S."/>
            <person name="Barry K."/>
            <person name="Bills G."/>
            <person name="Bluhm B."/>
            <person name="Cannon C."/>
            <person name="Castanera R."/>
            <person name="Culley D."/>
            <person name="Daum C."/>
            <person name="Ezra D."/>
            <person name="Gonzalez J."/>
            <person name="Henrissat B."/>
            <person name="Kuo A."/>
            <person name="Liang C."/>
            <person name="Lipzen A."/>
            <person name="Lutzoni F."/>
            <person name="Magnuson J."/>
            <person name="Mondo S."/>
            <person name="Nolan M."/>
            <person name="Ohm R."/>
            <person name="Pangilinan J."/>
            <person name="Park H.-J."/>
            <person name="Ramirez L."/>
            <person name="Alfaro M."/>
            <person name="Sun H."/>
            <person name="Tritt A."/>
            <person name="Yoshinaga Y."/>
            <person name="Zwiers L.-H."/>
            <person name="Turgeon B."/>
            <person name="Goodwin S."/>
            <person name="Spatafora J."/>
            <person name="Crous P."/>
            <person name="Grigoriev I."/>
        </authorList>
    </citation>
    <scope>NUCLEOTIDE SEQUENCE</scope>
    <source>
        <strain evidence="15">CBS 473.64</strain>
    </source>
</reference>
<dbReference type="InterPro" id="IPR010435">
    <property type="entry name" value="C5a/SBT2-like_Fn3"/>
</dbReference>
<dbReference type="CDD" id="cd02124">
    <property type="entry name" value="PA_PoS1_like"/>
    <property type="match status" value="1"/>
</dbReference>
<feature type="domain" description="Peptidase S8/S53" evidence="12">
    <location>
        <begin position="155"/>
        <end position="580"/>
    </location>
</feature>
<name>A0A6A6RHJ4_9PLEO</name>
<feature type="active site" description="Charge relay system" evidence="8 9">
    <location>
        <position position="214"/>
    </location>
</feature>
<evidence type="ECO:0000256" key="4">
    <source>
        <dbReference type="ARBA" id="ARBA00022670"/>
    </source>
</evidence>
<feature type="domain" description="PA" evidence="13">
    <location>
        <begin position="384"/>
        <end position="444"/>
    </location>
</feature>
<dbReference type="SUPFAM" id="SSF52743">
    <property type="entry name" value="Subtilisin-like"/>
    <property type="match status" value="1"/>
</dbReference>
<dbReference type="InterPro" id="IPR036852">
    <property type="entry name" value="Peptidase_S8/S53_dom_sf"/>
</dbReference>
<evidence type="ECO:0000256" key="8">
    <source>
        <dbReference type="PIRSR" id="PIRSR615500-1"/>
    </source>
</evidence>
<dbReference type="Pfam" id="PF02225">
    <property type="entry name" value="PA"/>
    <property type="match status" value="1"/>
</dbReference>